<proteinExistence type="inferred from homology"/>
<accession>A0ABP3H2R3</accession>
<dbReference type="Proteomes" id="UP001501757">
    <property type="component" value="Unassembled WGS sequence"/>
</dbReference>
<dbReference type="Gene3D" id="3.30.70.1350">
    <property type="entry name" value="Cation efflux protein, cytoplasmic domain"/>
    <property type="match status" value="1"/>
</dbReference>
<evidence type="ECO:0000256" key="7">
    <source>
        <dbReference type="ARBA" id="ARBA00022906"/>
    </source>
</evidence>
<evidence type="ECO:0000256" key="9">
    <source>
        <dbReference type="ARBA" id="ARBA00023136"/>
    </source>
</evidence>
<feature type="transmembrane region" description="Helical" evidence="10">
    <location>
        <begin position="88"/>
        <end position="109"/>
    </location>
</feature>
<gene>
    <name evidence="13" type="ORF">GCM10009092_22500</name>
</gene>
<dbReference type="Gene3D" id="1.20.1510.10">
    <property type="entry name" value="Cation efflux protein transmembrane domain"/>
    <property type="match status" value="1"/>
</dbReference>
<organism evidence="13 14">
    <name type="scientific">Bowmanella denitrificans</name>
    <dbReference type="NCBI Taxonomy" id="366582"/>
    <lineage>
        <taxon>Bacteria</taxon>
        <taxon>Pseudomonadati</taxon>
        <taxon>Pseudomonadota</taxon>
        <taxon>Gammaproteobacteria</taxon>
        <taxon>Alteromonadales</taxon>
        <taxon>Alteromonadaceae</taxon>
        <taxon>Bowmanella</taxon>
    </lineage>
</organism>
<keyword evidence="3" id="KW-0813">Transport</keyword>
<comment type="similarity">
    <text evidence="2">Belongs to the cation diffusion facilitator (CDF) transporter (TC 2.A.4) family. FieF subfamily.</text>
</comment>
<dbReference type="InterPro" id="IPR027469">
    <property type="entry name" value="Cation_efflux_TMD_sf"/>
</dbReference>
<evidence type="ECO:0000313" key="13">
    <source>
        <dbReference type="EMBL" id="GAA0357790.1"/>
    </source>
</evidence>
<keyword evidence="7" id="KW-0864">Zinc transport</keyword>
<comment type="caution">
    <text evidence="13">The sequence shown here is derived from an EMBL/GenBank/DDBJ whole genome shotgun (WGS) entry which is preliminary data.</text>
</comment>
<dbReference type="RefSeq" id="WP_343844958.1">
    <property type="nucleotide sequence ID" value="NZ_BAAAEI010000012.1"/>
</dbReference>
<dbReference type="Pfam" id="PF01545">
    <property type="entry name" value="Cation_efflux"/>
    <property type="match status" value="1"/>
</dbReference>
<dbReference type="InterPro" id="IPR027470">
    <property type="entry name" value="Cation_efflux_CTD"/>
</dbReference>
<dbReference type="PANTHER" id="PTHR43840">
    <property type="entry name" value="MITOCHONDRIAL METAL TRANSPORTER 1-RELATED"/>
    <property type="match status" value="1"/>
</dbReference>
<feature type="transmembrane region" description="Helical" evidence="10">
    <location>
        <begin position="188"/>
        <end position="205"/>
    </location>
</feature>
<reference evidence="14" key="1">
    <citation type="journal article" date="2019" name="Int. J. Syst. Evol. Microbiol.">
        <title>The Global Catalogue of Microorganisms (GCM) 10K type strain sequencing project: providing services to taxonomists for standard genome sequencing and annotation.</title>
        <authorList>
            <consortium name="The Broad Institute Genomics Platform"/>
            <consortium name="The Broad Institute Genome Sequencing Center for Infectious Disease"/>
            <person name="Wu L."/>
            <person name="Ma J."/>
        </authorList>
    </citation>
    <scope>NUCLEOTIDE SEQUENCE [LARGE SCALE GENOMIC DNA]</scope>
    <source>
        <strain evidence="14">JCM 13378</strain>
    </source>
</reference>
<keyword evidence="14" id="KW-1185">Reference proteome</keyword>
<evidence type="ECO:0000256" key="3">
    <source>
        <dbReference type="ARBA" id="ARBA00022448"/>
    </source>
</evidence>
<dbReference type="Pfam" id="PF16916">
    <property type="entry name" value="ZT_dimer"/>
    <property type="match status" value="1"/>
</dbReference>
<evidence type="ECO:0000256" key="1">
    <source>
        <dbReference type="ARBA" id="ARBA00004141"/>
    </source>
</evidence>
<dbReference type="SUPFAM" id="SSF161111">
    <property type="entry name" value="Cation efflux protein transmembrane domain-like"/>
    <property type="match status" value="1"/>
</dbReference>
<keyword evidence="5" id="KW-0410">Iron transport</keyword>
<keyword evidence="5" id="KW-0408">Iron</keyword>
<comment type="subcellular location">
    <subcellularLocation>
        <location evidence="1">Membrane</location>
        <topology evidence="1">Multi-pass membrane protein</topology>
    </subcellularLocation>
</comment>
<evidence type="ECO:0000256" key="10">
    <source>
        <dbReference type="SAM" id="Phobius"/>
    </source>
</evidence>
<feature type="domain" description="Cation efflux protein cytoplasmic" evidence="12">
    <location>
        <begin position="218"/>
        <end position="293"/>
    </location>
</feature>
<feature type="transmembrane region" description="Helical" evidence="10">
    <location>
        <begin position="12"/>
        <end position="39"/>
    </location>
</feature>
<evidence type="ECO:0000259" key="11">
    <source>
        <dbReference type="Pfam" id="PF01545"/>
    </source>
</evidence>
<feature type="domain" description="Cation efflux protein transmembrane" evidence="11">
    <location>
        <begin position="23"/>
        <end position="213"/>
    </location>
</feature>
<evidence type="ECO:0000256" key="2">
    <source>
        <dbReference type="ARBA" id="ARBA00010212"/>
    </source>
</evidence>
<evidence type="ECO:0000259" key="12">
    <source>
        <dbReference type="Pfam" id="PF16916"/>
    </source>
</evidence>
<keyword evidence="4" id="KW-1003">Cell membrane</keyword>
<feature type="transmembrane region" description="Helical" evidence="10">
    <location>
        <begin position="165"/>
        <end position="182"/>
    </location>
</feature>
<dbReference type="InterPro" id="IPR002524">
    <property type="entry name" value="Cation_efflux"/>
</dbReference>
<evidence type="ECO:0000256" key="8">
    <source>
        <dbReference type="ARBA" id="ARBA00022989"/>
    </source>
</evidence>
<protein>
    <submittedName>
        <fullName evidence="13">Cation diffusion facilitator family transporter</fullName>
    </submittedName>
</protein>
<evidence type="ECO:0000256" key="5">
    <source>
        <dbReference type="ARBA" id="ARBA00022496"/>
    </source>
</evidence>
<keyword evidence="8 10" id="KW-1133">Transmembrane helix</keyword>
<keyword evidence="6 10" id="KW-0812">Transmembrane</keyword>
<dbReference type="PANTHER" id="PTHR43840:SF41">
    <property type="entry name" value="CATION-EFFLUX PUMP FIEF"/>
    <property type="match status" value="1"/>
</dbReference>
<sequence length="305" mass="33861">MIFSKKANTDSYSYWVRLASSFALFAAFCMILVKIWAWYRTDSAAMLASLTDSFFDVAASVINFFVIRYALMPADDDHRFGHGKAESLAGLAQAAFIFGSALLLVLHSVDRLKNPIPLQQPMLAVYATLFTVVMTLALVGVQRMAIRRTRSVAIRADSLHYQSDLLMNLAVLLALWLSTQGYLSMDAWFAIGIALYLMWGAKGIVQESANALMDKELPESFSEQIMALATAHPKVHGVHDIRTRQAGRTIFIQFHLELDDNLRLLEAHDITVWVENKVKDAIPEAEVLIHQDPVSVTAESPGSAA</sequence>
<dbReference type="InterPro" id="IPR058533">
    <property type="entry name" value="Cation_efflux_TM"/>
</dbReference>
<feature type="transmembrane region" description="Helical" evidence="10">
    <location>
        <begin position="45"/>
        <end position="67"/>
    </location>
</feature>
<keyword evidence="7" id="KW-0406">Ion transport</keyword>
<dbReference type="InterPro" id="IPR050291">
    <property type="entry name" value="CDF_Transporter"/>
</dbReference>
<evidence type="ECO:0000256" key="6">
    <source>
        <dbReference type="ARBA" id="ARBA00022692"/>
    </source>
</evidence>
<keyword evidence="9 10" id="KW-0472">Membrane</keyword>
<keyword evidence="7" id="KW-0862">Zinc</keyword>
<dbReference type="SUPFAM" id="SSF160240">
    <property type="entry name" value="Cation efflux protein cytoplasmic domain-like"/>
    <property type="match status" value="1"/>
</dbReference>
<evidence type="ECO:0000313" key="14">
    <source>
        <dbReference type="Proteomes" id="UP001501757"/>
    </source>
</evidence>
<evidence type="ECO:0000256" key="4">
    <source>
        <dbReference type="ARBA" id="ARBA00022475"/>
    </source>
</evidence>
<feature type="transmembrane region" description="Helical" evidence="10">
    <location>
        <begin position="121"/>
        <end position="141"/>
    </location>
</feature>
<name>A0ABP3H2R3_9ALTE</name>
<dbReference type="InterPro" id="IPR036837">
    <property type="entry name" value="Cation_efflux_CTD_sf"/>
</dbReference>
<dbReference type="EMBL" id="BAAAEI010000012">
    <property type="protein sequence ID" value="GAA0357790.1"/>
    <property type="molecule type" value="Genomic_DNA"/>
</dbReference>
<dbReference type="NCBIfam" id="TIGR01297">
    <property type="entry name" value="CDF"/>
    <property type="match status" value="1"/>
</dbReference>